<feature type="region of interest" description="Disordered" evidence="1">
    <location>
        <begin position="1"/>
        <end position="72"/>
    </location>
</feature>
<comment type="caution">
    <text evidence="2">The sequence shown here is derived from an EMBL/GenBank/DDBJ whole genome shotgun (WGS) entry which is preliminary data.</text>
</comment>
<name>A0AAN9QJD3_CANGL</name>
<proteinExistence type="predicted"/>
<dbReference type="PANTHER" id="PTHR34657:SF10">
    <property type="entry name" value="F21M11.6 PROTEIN"/>
    <property type="match status" value="1"/>
</dbReference>
<evidence type="ECO:0000313" key="3">
    <source>
        <dbReference type="Proteomes" id="UP001367508"/>
    </source>
</evidence>
<protein>
    <submittedName>
        <fullName evidence="2">Uncharacterized protein</fullName>
    </submittedName>
</protein>
<dbReference type="PANTHER" id="PTHR34657">
    <property type="entry name" value="EMBRYO SAC DEVELOPMENT ARREST 6"/>
    <property type="match status" value="1"/>
</dbReference>
<evidence type="ECO:0000256" key="1">
    <source>
        <dbReference type="SAM" id="MobiDB-lite"/>
    </source>
</evidence>
<organism evidence="2 3">
    <name type="scientific">Canavalia gladiata</name>
    <name type="common">Sword bean</name>
    <name type="synonym">Dolichos gladiatus</name>
    <dbReference type="NCBI Taxonomy" id="3824"/>
    <lineage>
        <taxon>Eukaryota</taxon>
        <taxon>Viridiplantae</taxon>
        <taxon>Streptophyta</taxon>
        <taxon>Embryophyta</taxon>
        <taxon>Tracheophyta</taxon>
        <taxon>Spermatophyta</taxon>
        <taxon>Magnoliopsida</taxon>
        <taxon>eudicotyledons</taxon>
        <taxon>Gunneridae</taxon>
        <taxon>Pentapetalae</taxon>
        <taxon>rosids</taxon>
        <taxon>fabids</taxon>
        <taxon>Fabales</taxon>
        <taxon>Fabaceae</taxon>
        <taxon>Papilionoideae</taxon>
        <taxon>50 kb inversion clade</taxon>
        <taxon>NPAAA clade</taxon>
        <taxon>indigoferoid/millettioid clade</taxon>
        <taxon>Phaseoleae</taxon>
        <taxon>Canavalia</taxon>
    </lineage>
</organism>
<feature type="compositionally biased region" description="Basic and acidic residues" evidence="1">
    <location>
        <begin position="27"/>
        <end position="38"/>
    </location>
</feature>
<accession>A0AAN9QJD3</accession>
<evidence type="ECO:0000313" key="2">
    <source>
        <dbReference type="EMBL" id="KAK7336891.1"/>
    </source>
</evidence>
<dbReference type="EMBL" id="JAYMYQ010000004">
    <property type="protein sequence ID" value="KAK7336891.1"/>
    <property type="molecule type" value="Genomic_DNA"/>
</dbReference>
<reference evidence="2 3" key="1">
    <citation type="submission" date="2024-01" db="EMBL/GenBank/DDBJ databases">
        <title>The genomes of 5 underutilized Papilionoideae crops provide insights into root nodulation and disease resistanc.</title>
        <authorList>
            <person name="Jiang F."/>
        </authorList>
    </citation>
    <scope>NUCLEOTIDE SEQUENCE [LARGE SCALE GENOMIC DNA]</scope>
    <source>
        <strain evidence="2">LVBAO_FW01</strain>
        <tissue evidence="2">Leaves</tissue>
    </source>
</reference>
<dbReference type="Proteomes" id="UP001367508">
    <property type="component" value="Unassembled WGS sequence"/>
</dbReference>
<keyword evidence="3" id="KW-1185">Reference proteome</keyword>
<sequence length="144" mass="16199">MMSTKTMRPPSRRVPWPNAAAPSDSSGSKRKERDDGFRRPKSSPVGPVTKLLRQDKTRSESGPTRKGSKSEPCHELLAGYLAHEFLTKGTLLGRKLGHSPSKQKETQEQKNERYVELTLLLKTEDGPYLFDVVNPTQLAHFLKL</sequence>
<gene>
    <name evidence="2" type="ORF">VNO77_17442</name>
</gene>
<dbReference type="AlphaFoldDB" id="A0AAN9QJD3"/>